<dbReference type="AlphaFoldDB" id="A0AAP4UZG7"/>
<reference evidence="1" key="1">
    <citation type="journal article" date="2023" name="Microorganisms">
        <title>Genomic Characterization of Arcobacter butzleri Strains Isolated from Various Sources in Lithuania.</title>
        <authorList>
            <person name="Uljanovas D."/>
            <person name="Golz G."/>
            <person name="Fleischmann S."/>
            <person name="Kudirkiene E."/>
            <person name="Kasetiene N."/>
            <person name="Grineviciene A."/>
            <person name="Tamuleviciene E."/>
            <person name="Aksomaitiene J."/>
            <person name="Alter T."/>
            <person name="Malakauskas M."/>
        </authorList>
    </citation>
    <scope>NUCLEOTIDE SEQUENCE</scope>
    <source>
        <strain evidence="1">H19</strain>
    </source>
</reference>
<accession>A0AAP4UZG7</accession>
<evidence type="ECO:0000313" key="2">
    <source>
        <dbReference type="Proteomes" id="UP001171508"/>
    </source>
</evidence>
<gene>
    <name evidence="1" type="ORF">PJV92_11480</name>
</gene>
<reference evidence="1" key="2">
    <citation type="submission" date="2023-01" db="EMBL/GenBank/DDBJ databases">
        <authorList>
            <person name="Uljanovas D."/>
        </authorList>
    </citation>
    <scope>NUCLEOTIDE SEQUENCE</scope>
    <source>
        <strain evidence="1">H19</strain>
    </source>
</reference>
<name>A0AAP4UZG7_9BACT</name>
<dbReference type="Proteomes" id="UP001171508">
    <property type="component" value="Unassembled WGS sequence"/>
</dbReference>
<sequence length="552" mass="66444">MKILIEGEDYNTSYIKDIIDSRFYKENGTKSIIDYVGYYYSFKNREVVYILPKVFIDEDKKVLFEYDKLDLIKPEFEENIKDKVKLNQFKYLLILFYKSLIEYKNRHYSSDLLSETDSIILNSNIGKDEYSYIDIVLNIINFHKKNKTTILFIEKQHKSQQHRKTSWQKTINKTLPFVDKNNDPIYIKSYNKKKHTDTEETLLTIFYSVLNHLKQEYKFNINIDNIYTIYTGKSFEKLILNAPKILKKIKYKYFSDTLIKIYKLMELYFNVDINANTSKKNEEFLMVNKYHIIFEDMIDKLFSDNLDNQDLSKLKNQQDGKIVDHLFEYDSLLSNDESIFYIGDSKYYKIKDKDNNITDKKSIYKQFTYAKNVIQFNIDLLNDRKTINSKIRYRDEITEGYNISPNFFIEGRIYEDMDYDKAEILANGKINSSYHFPERLFDRDTLFVHHYNINFLFVLKSYTIFNSFKIEAFRKECKNKFRENFISYLSKEYMFFEQDFATDSNLKDFTDKNFRMLNGKMYRTNNSLKLIVACKNPTEISVLSFFNEFKLI</sequence>
<evidence type="ECO:0000313" key="1">
    <source>
        <dbReference type="EMBL" id="MDN5133340.1"/>
    </source>
</evidence>
<proteinExistence type="predicted"/>
<comment type="caution">
    <text evidence="1">The sequence shown here is derived from an EMBL/GenBank/DDBJ whole genome shotgun (WGS) entry which is preliminary data.</text>
</comment>
<evidence type="ECO:0008006" key="3">
    <source>
        <dbReference type="Google" id="ProtNLM"/>
    </source>
</evidence>
<organism evidence="1 2">
    <name type="scientific">Aliarcobacter butzleri</name>
    <dbReference type="NCBI Taxonomy" id="28197"/>
    <lineage>
        <taxon>Bacteria</taxon>
        <taxon>Pseudomonadati</taxon>
        <taxon>Campylobacterota</taxon>
        <taxon>Epsilonproteobacteria</taxon>
        <taxon>Campylobacterales</taxon>
        <taxon>Arcobacteraceae</taxon>
        <taxon>Aliarcobacter</taxon>
    </lineage>
</organism>
<dbReference type="EMBL" id="JAQJJM010000041">
    <property type="protein sequence ID" value="MDN5133340.1"/>
    <property type="molecule type" value="Genomic_DNA"/>
</dbReference>
<dbReference type="RefSeq" id="WP_175531538.1">
    <property type="nucleotide sequence ID" value="NZ_JABWGL010000038.1"/>
</dbReference>
<protein>
    <recommendedName>
        <fullName evidence="3">LlaJI family restriction endonuclease</fullName>
    </recommendedName>
</protein>